<dbReference type="GO" id="GO:0016180">
    <property type="term" value="P:snRNA processing"/>
    <property type="evidence" value="ECO:0007669"/>
    <property type="project" value="InterPro"/>
</dbReference>
<accession>L9JR62</accession>
<dbReference type="InParanoid" id="L9JR62"/>
<gene>
    <name evidence="7" type="ORF">TREES_T100017944</name>
</gene>
<comment type="subunit">
    <text evidence="5">Component of the Integrator complex, composed of core subunits INTS1, INTS2, INTS3, INTS4, INTS5, INTS6, INTS7, INTS8, INTS9/RC74, INTS10, INTS11/CPSF3L, INTS12, INTS13, INTS14 and INTS15. The core complex associates with protein phosphatase 2A subunits PPP2CA and PPP2R1A, to form the Integrator-PP2A (INTAC) complex. INTS10 is part of the tail subcomplex, composed of INTS10, INTS13, INTS14 and INTS15.</text>
</comment>
<name>L9JR62_TUPCH</name>
<dbReference type="PRINTS" id="PR02106">
    <property type="entry name" value="INTSUBUNIT10"/>
</dbReference>
<evidence type="ECO:0000256" key="6">
    <source>
        <dbReference type="SAM" id="MobiDB-lite"/>
    </source>
</evidence>
<evidence type="ECO:0000256" key="1">
    <source>
        <dbReference type="ARBA" id="ARBA00004123"/>
    </source>
</evidence>
<comment type="subcellular location">
    <subcellularLocation>
        <location evidence="1">Nucleus</location>
    </subcellularLocation>
</comment>
<evidence type="ECO:0000256" key="3">
    <source>
        <dbReference type="ARBA" id="ARBA00016811"/>
    </source>
</evidence>
<dbReference type="eggNOG" id="ENOG502QQ28">
    <property type="taxonomic scope" value="Eukaryota"/>
</dbReference>
<feature type="region of interest" description="Disordered" evidence="6">
    <location>
        <begin position="575"/>
        <end position="594"/>
    </location>
</feature>
<evidence type="ECO:0000313" key="7">
    <source>
        <dbReference type="EMBL" id="ELW52754.1"/>
    </source>
</evidence>
<dbReference type="Proteomes" id="UP000011518">
    <property type="component" value="Unassembled WGS sequence"/>
</dbReference>
<sequence length="1063" mass="119963">MARTTSGIPTVELDFVRCVQPDSKRGRKAPFLDMGPPDALPPGHAHVTTPAYMIVCGEIKKGLDKGIMSLKQKTWSHRKNKTSFTIIQRAQLHITLLAVTISNLPTRPGTGATGRHGEDQACVPGLRSKHTGAHGLVSRGWSKPFNPQVTRLCVPMDAEPRAVDTSGTDTDLASILGGRGLRWYCSLRLPSPLLRASSRLFRASPTPWGPPRSGRASHPPALVLPLWDVRGLETAGNKSVTCPHPVLQYEMYSIERNAERTATAGRLLYDMFVNFPDQPVVWREISIITSALRNDSQDKQTQFLRSLFETLPGRVQCEMLLKVTEQCFNTLERSEMLLLLLRRFPETVVQHGVGLGEALLEAETIEEQESPVNCFRKLFVCDVLPLIINNHDVRLPANLLYKYLNKAAEFYISYITRSAQVENQHQGAQDAPDLMSPSKRSSQKYIIEGLTEKSSQIVDPWERLFKILNVVGMRCEWQMDKGRRSYGDILHRMKDLCRYMNNFDSEAHAKYKNQVVYSTMLVFFKSAFQYVNSIQPSLFQGPNPPSQVPLVLLEDVSNVYGDVEIDRNKHIHKKRKLAEGREKPMSSDDEDCSTKGRNRHIVVNKAELANSIEVLESFKLARESWELLSSLEFLDKEFTRICLAWKTDTWLWLRIFLTDMIIYQGQYKKAIASLHHLAALQGSLSQPQITGQGTLEHQRALIQLATCHFALGEYRMTCEKVLDLMCYMVLPIQDGGKSQEEPSKIKPKFRKGSDLKLLPCTSKAIMPYCLHLMLACFKLAPKAYEFPRGPEEPVWLWSLSFWAVPCPQPFQDWLSLGSVDTHSCQSRREHLPDKPPRIGDASSLSDIDMLEEFAYLRTQEGGKIHLELLPNQGMLIKIGVDWEPLSPPPFNRVSSSSSGLHFVPNPKWAELWDQEQEASGHSGRRKGSLASARLGHAAAARDSLRFKSFCTACFQSCVFSLECCFAVQGHRPPLQPPTPQVLKHKSLDGHSISRTALSWRHRDSDVPVTPGRHHTVTRGITKGVKEDFRLAMERQVSRCGENLTVVLHRFCVNEKVLLLQTLA</sequence>
<dbReference type="EMBL" id="KB320953">
    <property type="protein sequence ID" value="ELW52754.1"/>
    <property type="molecule type" value="Genomic_DNA"/>
</dbReference>
<organism evidence="7 8">
    <name type="scientific">Tupaia chinensis</name>
    <name type="common">Chinese tree shrew</name>
    <name type="synonym">Tupaia belangeri chinensis</name>
    <dbReference type="NCBI Taxonomy" id="246437"/>
    <lineage>
        <taxon>Eukaryota</taxon>
        <taxon>Metazoa</taxon>
        <taxon>Chordata</taxon>
        <taxon>Craniata</taxon>
        <taxon>Vertebrata</taxon>
        <taxon>Euteleostomi</taxon>
        <taxon>Mammalia</taxon>
        <taxon>Eutheria</taxon>
        <taxon>Euarchontoglires</taxon>
        <taxon>Scandentia</taxon>
        <taxon>Tupaiidae</taxon>
        <taxon>Tupaia</taxon>
    </lineage>
</organism>
<dbReference type="PANTHER" id="PTHR16055:SF2">
    <property type="entry name" value="INTEGRATOR COMPLEX SUBUNIT 10"/>
    <property type="match status" value="1"/>
</dbReference>
<keyword evidence="8" id="KW-1185">Reference proteome</keyword>
<evidence type="ECO:0000313" key="8">
    <source>
        <dbReference type="Proteomes" id="UP000011518"/>
    </source>
</evidence>
<reference evidence="8" key="2">
    <citation type="journal article" date="2013" name="Nat. Commun.">
        <title>Genome of the Chinese tree shrew.</title>
        <authorList>
            <person name="Fan Y."/>
            <person name="Huang Z.Y."/>
            <person name="Cao C.C."/>
            <person name="Chen C.S."/>
            <person name="Chen Y.X."/>
            <person name="Fan D.D."/>
            <person name="He J."/>
            <person name="Hou H.L."/>
            <person name="Hu L."/>
            <person name="Hu X.T."/>
            <person name="Jiang X.T."/>
            <person name="Lai R."/>
            <person name="Lang Y.S."/>
            <person name="Liang B."/>
            <person name="Liao S.G."/>
            <person name="Mu D."/>
            <person name="Ma Y.Y."/>
            <person name="Niu Y.Y."/>
            <person name="Sun X.Q."/>
            <person name="Xia J.Q."/>
            <person name="Xiao J."/>
            <person name="Xiong Z.Q."/>
            <person name="Xu L."/>
            <person name="Yang L."/>
            <person name="Zhang Y."/>
            <person name="Zhao W."/>
            <person name="Zhao X.D."/>
            <person name="Zheng Y.T."/>
            <person name="Zhou J.M."/>
            <person name="Zhu Y.B."/>
            <person name="Zhang G.J."/>
            <person name="Wang J."/>
            <person name="Yao Y.G."/>
        </authorList>
    </citation>
    <scope>NUCLEOTIDE SEQUENCE [LARGE SCALE GENOMIC DNA]</scope>
</reference>
<dbReference type="FunCoup" id="L9JR62">
    <property type="interactions" value="2611"/>
</dbReference>
<evidence type="ECO:0000256" key="2">
    <source>
        <dbReference type="ARBA" id="ARBA00010391"/>
    </source>
</evidence>
<dbReference type="InterPro" id="IPR026164">
    <property type="entry name" value="Int_cplx_su10"/>
</dbReference>
<dbReference type="STRING" id="246437.L9JR62"/>
<reference evidence="8" key="1">
    <citation type="submission" date="2012-07" db="EMBL/GenBank/DDBJ databases">
        <title>Genome of the Chinese tree shrew, a rising model animal genetically related to primates.</title>
        <authorList>
            <person name="Zhang G."/>
            <person name="Fan Y."/>
            <person name="Yao Y."/>
            <person name="Huang Z."/>
        </authorList>
    </citation>
    <scope>NUCLEOTIDE SEQUENCE [LARGE SCALE GENOMIC DNA]</scope>
</reference>
<evidence type="ECO:0000256" key="4">
    <source>
        <dbReference type="ARBA" id="ARBA00023242"/>
    </source>
</evidence>
<feature type="compositionally biased region" description="Basic and acidic residues" evidence="6">
    <location>
        <begin position="577"/>
        <end position="586"/>
    </location>
</feature>
<proteinExistence type="inferred from homology"/>
<dbReference type="AlphaFoldDB" id="L9JR62"/>
<comment type="similarity">
    <text evidence="2">Belongs to the Integrator subunit 10 family.</text>
</comment>
<dbReference type="Pfam" id="PF21045">
    <property type="entry name" value="INT10"/>
    <property type="match status" value="3"/>
</dbReference>
<keyword evidence="4" id="KW-0539">Nucleus</keyword>
<evidence type="ECO:0000256" key="5">
    <source>
        <dbReference type="ARBA" id="ARBA00062419"/>
    </source>
</evidence>
<dbReference type="PANTHER" id="PTHR16055">
    <property type="entry name" value="INTEGRATOR COMPLEX SUBUNIT 10"/>
    <property type="match status" value="1"/>
</dbReference>
<dbReference type="GO" id="GO:0032039">
    <property type="term" value="C:integrator complex"/>
    <property type="evidence" value="ECO:0007669"/>
    <property type="project" value="InterPro"/>
</dbReference>
<protein>
    <recommendedName>
        <fullName evidence="3">Integrator complex subunit 10</fullName>
    </recommendedName>
</protein>